<dbReference type="OrthoDB" id="9759894at2"/>
<keyword evidence="1" id="KW-1133">Transmembrane helix</keyword>
<name>L0F9E9_DESDL</name>
<dbReference type="PANTHER" id="PTHR43849:SF2">
    <property type="entry name" value="BLL3936 PROTEIN"/>
    <property type="match status" value="1"/>
</dbReference>
<keyword evidence="1" id="KW-0812">Transmembrane</keyword>
<organism evidence="3 4">
    <name type="scientific">Desulfitobacterium dichloroeliminans (strain LMG P-21439 / DCA1)</name>
    <dbReference type="NCBI Taxonomy" id="871963"/>
    <lineage>
        <taxon>Bacteria</taxon>
        <taxon>Bacillati</taxon>
        <taxon>Bacillota</taxon>
        <taxon>Clostridia</taxon>
        <taxon>Eubacteriales</taxon>
        <taxon>Desulfitobacteriaceae</taxon>
        <taxon>Desulfitobacterium</taxon>
    </lineage>
</organism>
<dbReference type="Proteomes" id="UP000010797">
    <property type="component" value="Chromosome"/>
</dbReference>
<dbReference type="InterPro" id="IPR010656">
    <property type="entry name" value="DctM"/>
</dbReference>
<feature type="transmembrane region" description="Helical" evidence="1">
    <location>
        <begin position="517"/>
        <end position="535"/>
    </location>
</feature>
<evidence type="ECO:0000256" key="1">
    <source>
        <dbReference type="SAM" id="Phobius"/>
    </source>
</evidence>
<dbReference type="STRING" id="871963.Desdi_1842"/>
<feature type="transmembrane region" description="Helical" evidence="1">
    <location>
        <begin position="12"/>
        <end position="32"/>
    </location>
</feature>
<feature type="transmembrane region" description="Helical" evidence="1">
    <location>
        <begin position="438"/>
        <end position="471"/>
    </location>
</feature>
<dbReference type="Pfam" id="PF06808">
    <property type="entry name" value="DctM"/>
    <property type="match status" value="1"/>
</dbReference>
<evidence type="ECO:0000313" key="4">
    <source>
        <dbReference type="Proteomes" id="UP000010797"/>
    </source>
</evidence>
<dbReference type="KEGG" id="ddl:Desdi_1842"/>
<gene>
    <name evidence="3" type="ordered locus">Desdi_1842</name>
</gene>
<feature type="transmembrane region" description="Helical" evidence="1">
    <location>
        <begin position="547"/>
        <end position="570"/>
    </location>
</feature>
<feature type="transmembrane region" description="Helical" evidence="1">
    <location>
        <begin position="38"/>
        <end position="56"/>
    </location>
</feature>
<dbReference type="PANTHER" id="PTHR43849">
    <property type="entry name" value="BLL3936 PROTEIN"/>
    <property type="match status" value="1"/>
</dbReference>
<feature type="transmembrane region" description="Helical" evidence="1">
    <location>
        <begin position="483"/>
        <end position="505"/>
    </location>
</feature>
<dbReference type="AlphaFoldDB" id="L0F9E9"/>
<dbReference type="HOGENOM" id="CLU_007041_3_1_9"/>
<dbReference type="InterPro" id="IPR011853">
    <property type="entry name" value="TRAP_DctM-Dct_fused"/>
</dbReference>
<dbReference type="RefSeq" id="WP_015262281.1">
    <property type="nucleotide sequence ID" value="NC_019903.1"/>
</dbReference>
<reference evidence="4" key="1">
    <citation type="submission" date="2012-02" db="EMBL/GenBank/DDBJ databases">
        <title>Complete sequence of Desulfitobacterium dichloroeliminans LMG P-21439.</title>
        <authorList>
            <person name="Lucas S."/>
            <person name="Han J."/>
            <person name="Lapidus A."/>
            <person name="Cheng J.-F."/>
            <person name="Goodwin L."/>
            <person name="Pitluck S."/>
            <person name="Peters L."/>
            <person name="Ovchinnikova G."/>
            <person name="Teshima H."/>
            <person name="Detter J.C."/>
            <person name="Han C."/>
            <person name="Tapia R."/>
            <person name="Land M."/>
            <person name="Hauser L."/>
            <person name="Kyrpides N."/>
            <person name="Ivanova N."/>
            <person name="Pagani I."/>
            <person name="Kruse T."/>
            <person name="de Vos W.M."/>
            <person name="Boon N."/>
            <person name="Smidt H."/>
            <person name="Woyke T."/>
        </authorList>
    </citation>
    <scope>NUCLEOTIDE SEQUENCE [LARGE SCALE GENOMIC DNA]</scope>
    <source>
        <strain evidence="4">LMG P-21439 / DCA1</strain>
    </source>
</reference>
<feature type="transmembrane region" description="Helical" evidence="1">
    <location>
        <begin position="396"/>
        <end position="418"/>
    </location>
</feature>
<sequence length="624" mass="66946">MLLKNKTFINLVKAIAITLSLFQLFTTGFGVLEAPLQRAIHLGLVLMLVFLWYPMFKNSDKEKIYIYNIILAIIAFSTIIFFWVNLDSILNRMRYVDTVTSIDMIFGIITILIVLEATRRVSGWPLVIVATVALGYAVFGAYLPGALAHNGVTMPRLVEQMFLLTDGIYGIPLGVASTIIFAFILFGSFLEKTDLSSLFMDLSCYCTRNAKGGPAKVAIFASALFGTISGSAPANVYTTGVFTIPLMKRVGYKGEFAGAVEAVASTGGQIMPPIMGAAAFVMADILGVSYLTVAKAALIPAILFYVSLYTMIHFEALKRNLGTLPKDQVPAVKTVVSKLYYIIPIVILIAVLMSGRSVMSSAFIATLSIVVVAMFKKETRLNFTKFLGGLELAAKNAVMVSTCCACAGIIVGVIDLTGVGFKFINAVTNLAMGNLFLLMVYLAITCIILGMGVPTTPAYIIVAMLGAPALIKMQVDPIAAHMFVFNFAILSVITPPVALAAYSGAAIAKSDPMTTGWVAVRIGIVAFIIPFMFVYQPALLWQGPIHIVLLSLLTACIGVVGLAGGVMGWFVVKATIIERFMLIVGGLTLIYPGLTTDLIGIVILGLVIVGQFAKRKKNGVVSMM</sequence>
<feature type="transmembrane region" description="Helical" evidence="1">
    <location>
        <begin position="297"/>
        <end position="314"/>
    </location>
</feature>
<feature type="transmembrane region" description="Helical" evidence="1">
    <location>
        <begin position="167"/>
        <end position="190"/>
    </location>
</feature>
<feature type="transmembrane region" description="Helical" evidence="1">
    <location>
        <begin position="590"/>
        <end position="613"/>
    </location>
</feature>
<protein>
    <submittedName>
        <fullName evidence="3">TRAP transporter, 4TM/12TM fusion protein</fullName>
    </submittedName>
</protein>
<dbReference type="eggNOG" id="COG4666">
    <property type="taxonomic scope" value="Bacteria"/>
</dbReference>
<feature type="transmembrane region" description="Helical" evidence="1">
    <location>
        <begin position="335"/>
        <end position="352"/>
    </location>
</feature>
<feature type="domain" description="TRAP C4-dicarboxylate transport system permease DctM subunit" evidence="2">
    <location>
        <begin position="110"/>
        <end position="541"/>
    </location>
</feature>
<dbReference type="EMBL" id="CP003344">
    <property type="protein sequence ID" value="AGA69291.1"/>
    <property type="molecule type" value="Genomic_DNA"/>
</dbReference>
<evidence type="ECO:0000313" key="3">
    <source>
        <dbReference type="EMBL" id="AGA69291.1"/>
    </source>
</evidence>
<feature type="transmembrane region" description="Helical" evidence="1">
    <location>
        <begin position="65"/>
        <end position="86"/>
    </location>
</feature>
<dbReference type="NCBIfam" id="TIGR02123">
    <property type="entry name" value="TRAP_fused"/>
    <property type="match status" value="1"/>
</dbReference>
<proteinExistence type="predicted"/>
<keyword evidence="4" id="KW-1185">Reference proteome</keyword>
<feature type="transmembrane region" description="Helical" evidence="1">
    <location>
        <begin position="98"/>
        <end position="115"/>
    </location>
</feature>
<evidence type="ECO:0000259" key="2">
    <source>
        <dbReference type="Pfam" id="PF06808"/>
    </source>
</evidence>
<keyword evidence="1" id="KW-0472">Membrane</keyword>
<feature type="transmembrane region" description="Helical" evidence="1">
    <location>
        <begin position="358"/>
        <end position="375"/>
    </location>
</feature>
<accession>L0F9E9</accession>
<feature type="transmembrane region" description="Helical" evidence="1">
    <location>
        <begin position="127"/>
        <end position="147"/>
    </location>
</feature>